<sequence>MAIWKNEFKGKGQLFASAEAVRHSMWRYAIANKFDYKFVRNCRKRIAVTCKVNGCPFYICVRGHVKMDGMYVKEFVGAHVHSVGDDCMIGKWGGRRMRANLLGSMIEGKVSLSVDYPPSEIMKDLQLELGIKVSYMQCWRAREYVRMLAMGRPEDHYKLLPWLCAAITRANPDSRAFVELDGCRFKRMFVALGASLNGFILGCRKILFVDGTHLSGPYDGTLLGAVGLDADNHLFDVAYAIVSSENKEDWEWFLQNVRECLGGFQPVVMSDRNNALLYAVPKVFGIECHTYCVRHIRENFVKAAAKYGYRKESTKDLLKEMLNRVAYAASAAEYGIAMDELRKFQRELAVWVEDNEPERWAQSKFLKDRWGRLNNNAIESWNKWMRSLRSMPIPWLVVGHIQKIGLKYEKRKKEMQLWKDGVGSKIEHKLRETLGLVGSVTDIKLFSSTTGEYGVLLTNNRRLVVNLTRRTCSCRWWQLRGLPCVHAMAVIDREKLRVYDYVSDCYKLSAQAIVYMNVIHPLETHDSAHMDDATGQVVGGAELDDGYSRRILPPINPRPPGRPRVKRIESQSQCVKLRRCSKCKEEGHYRNTCRNPRADVDAVYDRHVVHLEDLVGGEASNQWL</sequence>
<protein>
    <recommendedName>
        <fullName evidence="5">SWIM-type domain-containing protein</fullName>
    </recommendedName>
</protein>
<dbReference type="Pfam" id="PF04434">
    <property type="entry name" value="SWIM"/>
    <property type="match status" value="1"/>
</dbReference>
<evidence type="ECO:0000256" key="3">
    <source>
        <dbReference type="ARBA" id="ARBA00022833"/>
    </source>
</evidence>
<dbReference type="InterPro" id="IPR036875">
    <property type="entry name" value="Znf_CCHC_sf"/>
</dbReference>
<reference evidence="6" key="1">
    <citation type="journal article" date="2013" name="J. Plant Res.">
        <title>Effect of fungi and light on seed germination of three Opuntia species from semiarid lands of central Mexico.</title>
        <authorList>
            <person name="Delgado-Sanchez P."/>
            <person name="Jimenez-Bremont J.F."/>
            <person name="Guerrero-Gonzalez Mde L."/>
            <person name="Flores J."/>
        </authorList>
    </citation>
    <scope>NUCLEOTIDE SEQUENCE</scope>
    <source>
        <tissue evidence="6">Cladode</tissue>
    </source>
</reference>
<dbReference type="GO" id="GO:0008270">
    <property type="term" value="F:zinc ion binding"/>
    <property type="evidence" value="ECO:0007669"/>
    <property type="project" value="UniProtKB-KW"/>
</dbReference>
<dbReference type="PANTHER" id="PTHR31973">
    <property type="entry name" value="POLYPROTEIN, PUTATIVE-RELATED"/>
    <property type="match status" value="1"/>
</dbReference>
<feature type="domain" description="SWIM-type" evidence="5">
    <location>
        <begin position="453"/>
        <end position="495"/>
    </location>
</feature>
<organism evidence="6">
    <name type="scientific">Opuntia streptacantha</name>
    <name type="common">Prickly pear cactus</name>
    <name type="synonym">Opuntia cardona</name>
    <dbReference type="NCBI Taxonomy" id="393608"/>
    <lineage>
        <taxon>Eukaryota</taxon>
        <taxon>Viridiplantae</taxon>
        <taxon>Streptophyta</taxon>
        <taxon>Embryophyta</taxon>
        <taxon>Tracheophyta</taxon>
        <taxon>Spermatophyta</taxon>
        <taxon>Magnoliopsida</taxon>
        <taxon>eudicotyledons</taxon>
        <taxon>Gunneridae</taxon>
        <taxon>Pentapetalae</taxon>
        <taxon>Caryophyllales</taxon>
        <taxon>Cactineae</taxon>
        <taxon>Cactaceae</taxon>
        <taxon>Opuntioideae</taxon>
        <taxon>Opuntia</taxon>
    </lineage>
</organism>
<dbReference type="AlphaFoldDB" id="A0A7C8YYK2"/>
<dbReference type="InterPro" id="IPR018289">
    <property type="entry name" value="MULE_transposase_dom"/>
</dbReference>
<keyword evidence="1" id="KW-0479">Metal-binding</keyword>
<dbReference type="EMBL" id="GISG01070948">
    <property type="protein sequence ID" value="MBA4629817.1"/>
    <property type="molecule type" value="Transcribed_RNA"/>
</dbReference>
<dbReference type="PROSITE" id="PS50966">
    <property type="entry name" value="ZF_SWIM"/>
    <property type="match status" value="1"/>
</dbReference>
<evidence type="ECO:0000313" key="6">
    <source>
        <dbReference type="EMBL" id="MBA4629817.1"/>
    </source>
</evidence>
<dbReference type="Pfam" id="PF03108">
    <property type="entry name" value="DBD_Tnp_Mut"/>
    <property type="match status" value="1"/>
</dbReference>
<keyword evidence="3" id="KW-0862">Zinc</keyword>
<dbReference type="InterPro" id="IPR007527">
    <property type="entry name" value="Znf_SWIM"/>
</dbReference>
<evidence type="ECO:0000259" key="5">
    <source>
        <dbReference type="PROSITE" id="PS50966"/>
    </source>
</evidence>
<keyword evidence="2 4" id="KW-0863">Zinc-finger</keyword>
<evidence type="ECO:0000256" key="2">
    <source>
        <dbReference type="ARBA" id="ARBA00022771"/>
    </source>
</evidence>
<accession>A0A7C8YYK2</accession>
<evidence type="ECO:0000256" key="1">
    <source>
        <dbReference type="ARBA" id="ARBA00022723"/>
    </source>
</evidence>
<dbReference type="InterPro" id="IPR006564">
    <property type="entry name" value="Znf_PMZ"/>
</dbReference>
<dbReference type="Pfam" id="PF10551">
    <property type="entry name" value="MULE"/>
    <property type="match status" value="1"/>
</dbReference>
<dbReference type="SMART" id="SM00575">
    <property type="entry name" value="ZnF_PMZ"/>
    <property type="match status" value="1"/>
</dbReference>
<reference evidence="6" key="2">
    <citation type="submission" date="2020-07" db="EMBL/GenBank/DDBJ databases">
        <authorList>
            <person name="Vera ALvarez R."/>
            <person name="Arias-Moreno D.M."/>
            <person name="Jimenez-Jacinto V."/>
            <person name="Jimenez-Bremont J.F."/>
            <person name="Swaminathan K."/>
            <person name="Moose S.P."/>
            <person name="Guerrero-Gonzalez M.L."/>
            <person name="Marino-Ramirez L."/>
            <person name="Landsman D."/>
            <person name="Rodriguez-Kessler M."/>
            <person name="Delgado-Sanchez P."/>
        </authorList>
    </citation>
    <scope>NUCLEOTIDE SEQUENCE</scope>
    <source>
        <tissue evidence="6">Cladode</tissue>
    </source>
</reference>
<dbReference type="SUPFAM" id="SSF57756">
    <property type="entry name" value="Retrovirus zinc finger-like domains"/>
    <property type="match status" value="1"/>
</dbReference>
<dbReference type="GO" id="GO:0003676">
    <property type="term" value="F:nucleic acid binding"/>
    <property type="evidence" value="ECO:0007669"/>
    <property type="project" value="InterPro"/>
</dbReference>
<evidence type="ECO:0000256" key="4">
    <source>
        <dbReference type="PROSITE-ProRule" id="PRU00325"/>
    </source>
</evidence>
<proteinExistence type="predicted"/>
<dbReference type="InterPro" id="IPR004332">
    <property type="entry name" value="Transposase_MuDR"/>
</dbReference>
<name>A0A7C8YYK2_OPUST</name>
<dbReference type="PANTHER" id="PTHR31973:SF187">
    <property type="entry name" value="MUTATOR TRANSPOSASE MUDRA PROTEIN"/>
    <property type="match status" value="1"/>
</dbReference>